<dbReference type="EMBL" id="JAHFVK010000002">
    <property type="protein sequence ID" value="MBT2135318.1"/>
    <property type="molecule type" value="Genomic_DNA"/>
</dbReference>
<evidence type="ECO:0000256" key="2">
    <source>
        <dbReference type="ARBA" id="ARBA00022692"/>
    </source>
</evidence>
<reference evidence="6 7" key="1">
    <citation type="submission" date="2021-05" db="EMBL/GenBank/DDBJ databases">
        <title>Croceibacterium sp. LX-88 genome sequence.</title>
        <authorList>
            <person name="Luo X."/>
        </authorList>
    </citation>
    <scope>NUCLEOTIDE SEQUENCE [LARGE SCALE GENOMIC DNA]</scope>
    <source>
        <strain evidence="6 7">LX-88</strain>
    </source>
</reference>
<dbReference type="InterPro" id="IPR059112">
    <property type="entry name" value="CysZ/EI24"/>
</dbReference>
<sequence length="231" mass="24849">MPGVAASLLLALGQFADPRVLRILLKSLAVTVVLFVLVAVGGWYLLDWGFTALGLDGRLFAGADEVRGLASLFLTLLGLWLAWRIVAMAVIQFFADDVVQAVEQRYYPQAAARARDLPVRAQLSTSFRAGFRALFVNLAAAPFALALLVTGIGPALLYLAVNAVLVGWELQDMVWLRHRRDAADPAPVSRGERLLLGGAIAMLLAVPFVNLLAPMLGAAASTHLIHRKGRT</sequence>
<dbReference type="Proteomes" id="UP000811255">
    <property type="component" value="Unassembled WGS sequence"/>
</dbReference>
<feature type="transmembrane region" description="Helical" evidence="5">
    <location>
        <begin position="28"/>
        <end position="48"/>
    </location>
</feature>
<evidence type="ECO:0000313" key="6">
    <source>
        <dbReference type="EMBL" id="MBT2135318.1"/>
    </source>
</evidence>
<organism evidence="6 7">
    <name type="scientific">Croceibacterium selenioxidans</name>
    <dbReference type="NCBI Taxonomy" id="2838833"/>
    <lineage>
        <taxon>Bacteria</taxon>
        <taxon>Pseudomonadati</taxon>
        <taxon>Pseudomonadota</taxon>
        <taxon>Alphaproteobacteria</taxon>
        <taxon>Sphingomonadales</taxon>
        <taxon>Erythrobacteraceae</taxon>
        <taxon>Croceibacterium</taxon>
    </lineage>
</organism>
<feature type="transmembrane region" description="Helical" evidence="5">
    <location>
        <begin position="69"/>
        <end position="95"/>
    </location>
</feature>
<accession>A0ABS5W6E6</accession>
<evidence type="ECO:0000256" key="5">
    <source>
        <dbReference type="SAM" id="Phobius"/>
    </source>
</evidence>
<keyword evidence="4 5" id="KW-0472">Membrane</keyword>
<keyword evidence="7" id="KW-1185">Reference proteome</keyword>
<evidence type="ECO:0000256" key="4">
    <source>
        <dbReference type="ARBA" id="ARBA00023136"/>
    </source>
</evidence>
<gene>
    <name evidence="6" type="ORF">KK137_13350</name>
</gene>
<feature type="transmembrane region" description="Helical" evidence="5">
    <location>
        <begin position="129"/>
        <end position="149"/>
    </location>
</feature>
<dbReference type="Pfam" id="PF07264">
    <property type="entry name" value="EI24"/>
    <property type="match status" value="1"/>
</dbReference>
<evidence type="ECO:0000256" key="3">
    <source>
        <dbReference type="ARBA" id="ARBA00022989"/>
    </source>
</evidence>
<evidence type="ECO:0000256" key="1">
    <source>
        <dbReference type="ARBA" id="ARBA00004141"/>
    </source>
</evidence>
<comment type="caution">
    <text evidence="6">The sequence shown here is derived from an EMBL/GenBank/DDBJ whole genome shotgun (WGS) entry which is preliminary data.</text>
</comment>
<feature type="transmembrane region" description="Helical" evidence="5">
    <location>
        <begin position="196"/>
        <end position="220"/>
    </location>
</feature>
<dbReference type="RefSeq" id="WP_214537032.1">
    <property type="nucleotide sequence ID" value="NZ_JAHFVK010000002.1"/>
</dbReference>
<evidence type="ECO:0000313" key="7">
    <source>
        <dbReference type="Proteomes" id="UP000811255"/>
    </source>
</evidence>
<name>A0ABS5W6E6_9SPHN</name>
<keyword evidence="3 5" id="KW-1133">Transmembrane helix</keyword>
<comment type="subcellular location">
    <subcellularLocation>
        <location evidence="1">Membrane</location>
        <topology evidence="1">Multi-pass membrane protein</topology>
    </subcellularLocation>
</comment>
<proteinExistence type="predicted"/>
<keyword evidence="2 5" id="KW-0812">Transmembrane</keyword>
<protein>
    <submittedName>
        <fullName evidence="6">EI24 domain-containing protein</fullName>
    </submittedName>
</protein>